<dbReference type="STRING" id="568069.A0A1J1IJQ9"/>
<dbReference type="Proteomes" id="UP000183832">
    <property type="component" value="Unassembled WGS sequence"/>
</dbReference>
<dbReference type="InterPro" id="IPR037448">
    <property type="entry name" value="Zig-8"/>
</dbReference>
<dbReference type="InterPro" id="IPR003599">
    <property type="entry name" value="Ig_sub"/>
</dbReference>
<keyword evidence="1" id="KW-1133">Transmembrane helix</keyword>
<organism evidence="3 4">
    <name type="scientific">Clunio marinus</name>
    <dbReference type="NCBI Taxonomy" id="568069"/>
    <lineage>
        <taxon>Eukaryota</taxon>
        <taxon>Metazoa</taxon>
        <taxon>Ecdysozoa</taxon>
        <taxon>Arthropoda</taxon>
        <taxon>Hexapoda</taxon>
        <taxon>Insecta</taxon>
        <taxon>Pterygota</taxon>
        <taxon>Neoptera</taxon>
        <taxon>Endopterygota</taxon>
        <taxon>Diptera</taxon>
        <taxon>Nematocera</taxon>
        <taxon>Chironomoidea</taxon>
        <taxon>Chironomidae</taxon>
        <taxon>Clunio</taxon>
    </lineage>
</organism>
<sequence>MLMPHQIGTFFINVVIHVICIIPFTTTDHNIHQSKYQRENSFNSYNENSYTTSSQSESLASLPYFLKIPTTVSVIEGSAVILSCRIESLGDRMVFWIRNSDLQILTAGLVTFTADNRFKVNHENSIDSTDWSLLITDVTMADQGLYECQINTEPKMKMNINLIVKEFSELMEMDSPFSGAMIEGKNINILKKGSTITLTCKVMENGIEGNSANTRRIEWMKNGKLVKMKTRHGGVTIDTVWHNKSGTSKLILGELEDEDSGNYSCSSNGFESEQVLLHVVSNLKGDAAEISTRNNGSTQKF</sequence>
<dbReference type="EMBL" id="CVRI01000050">
    <property type="protein sequence ID" value="CRK99294.1"/>
    <property type="molecule type" value="Genomic_DNA"/>
</dbReference>
<feature type="domain" description="Ig-like" evidence="2">
    <location>
        <begin position="63"/>
        <end position="161"/>
    </location>
</feature>
<dbReference type="Pfam" id="PF07686">
    <property type="entry name" value="V-set"/>
    <property type="match status" value="1"/>
</dbReference>
<protein>
    <submittedName>
        <fullName evidence="3">CLUMA_CG012607, isoform A</fullName>
    </submittedName>
</protein>
<dbReference type="InterPro" id="IPR007110">
    <property type="entry name" value="Ig-like_dom"/>
</dbReference>
<dbReference type="GO" id="GO:0032589">
    <property type="term" value="C:neuron projection membrane"/>
    <property type="evidence" value="ECO:0007669"/>
    <property type="project" value="TreeGrafter"/>
</dbReference>
<gene>
    <name evidence="3" type="ORF">CLUMA_CG012607</name>
</gene>
<dbReference type="InterPro" id="IPR013783">
    <property type="entry name" value="Ig-like_fold"/>
</dbReference>
<evidence type="ECO:0000313" key="4">
    <source>
        <dbReference type="Proteomes" id="UP000183832"/>
    </source>
</evidence>
<dbReference type="Pfam" id="PF13927">
    <property type="entry name" value="Ig_3"/>
    <property type="match status" value="1"/>
</dbReference>
<dbReference type="OrthoDB" id="6377396at2759"/>
<dbReference type="PANTHER" id="PTHR23279">
    <property type="entry name" value="DEFECTIVE PROBOSCIS EXTENSION RESPONSE DPR -RELATED"/>
    <property type="match status" value="1"/>
</dbReference>
<evidence type="ECO:0000256" key="1">
    <source>
        <dbReference type="SAM" id="Phobius"/>
    </source>
</evidence>
<dbReference type="Gene3D" id="2.60.40.10">
    <property type="entry name" value="Immunoglobulins"/>
    <property type="match status" value="2"/>
</dbReference>
<keyword evidence="1" id="KW-0812">Transmembrane</keyword>
<accession>A0A1J1IJQ9</accession>
<dbReference type="InterPro" id="IPR013106">
    <property type="entry name" value="Ig_V-set"/>
</dbReference>
<evidence type="ECO:0000259" key="2">
    <source>
        <dbReference type="PROSITE" id="PS50835"/>
    </source>
</evidence>
<dbReference type="CDD" id="cd00096">
    <property type="entry name" value="Ig"/>
    <property type="match status" value="1"/>
</dbReference>
<dbReference type="AlphaFoldDB" id="A0A1J1IJQ9"/>
<evidence type="ECO:0000313" key="3">
    <source>
        <dbReference type="EMBL" id="CRK99294.1"/>
    </source>
</evidence>
<feature type="domain" description="Ig-like" evidence="2">
    <location>
        <begin position="176"/>
        <end position="277"/>
    </location>
</feature>
<dbReference type="SMART" id="SM00408">
    <property type="entry name" value="IGc2"/>
    <property type="match status" value="2"/>
</dbReference>
<keyword evidence="4" id="KW-1185">Reference proteome</keyword>
<dbReference type="InterPro" id="IPR003598">
    <property type="entry name" value="Ig_sub2"/>
</dbReference>
<dbReference type="PANTHER" id="PTHR23279:SF36">
    <property type="entry name" value="DEFECTIVE PROBOSCIS EXTENSION RESPONSE 9, ISOFORM A"/>
    <property type="match status" value="1"/>
</dbReference>
<proteinExistence type="predicted"/>
<name>A0A1J1IJQ9_9DIPT</name>
<keyword evidence="1" id="KW-0472">Membrane</keyword>
<dbReference type="PROSITE" id="PS50835">
    <property type="entry name" value="IG_LIKE"/>
    <property type="match status" value="2"/>
</dbReference>
<dbReference type="SMART" id="SM00406">
    <property type="entry name" value="IGv"/>
    <property type="match status" value="2"/>
</dbReference>
<dbReference type="GO" id="GO:0050808">
    <property type="term" value="P:synapse organization"/>
    <property type="evidence" value="ECO:0007669"/>
    <property type="project" value="TreeGrafter"/>
</dbReference>
<dbReference type="SMART" id="SM00409">
    <property type="entry name" value="IG"/>
    <property type="match status" value="2"/>
</dbReference>
<dbReference type="InterPro" id="IPR036179">
    <property type="entry name" value="Ig-like_dom_sf"/>
</dbReference>
<dbReference type="SUPFAM" id="SSF48726">
    <property type="entry name" value="Immunoglobulin"/>
    <property type="match status" value="2"/>
</dbReference>
<reference evidence="3 4" key="1">
    <citation type="submission" date="2015-04" db="EMBL/GenBank/DDBJ databases">
        <authorList>
            <person name="Syromyatnikov M.Y."/>
            <person name="Popov V.N."/>
        </authorList>
    </citation>
    <scope>NUCLEOTIDE SEQUENCE [LARGE SCALE GENOMIC DNA]</scope>
</reference>
<feature type="transmembrane region" description="Helical" evidence="1">
    <location>
        <begin position="7"/>
        <end position="25"/>
    </location>
</feature>